<accession>Q70AL2</accession>
<gene>
    <name evidence="3" type="primary">wbcU</name>
</gene>
<feature type="transmembrane region" description="Helical" evidence="1">
    <location>
        <begin position="106"/>
        <end position="130"/>
    </location>
</feature>
<keyword evidence="1" id="KW-0472">Membrane</keyword>
<dbReference type="Gene3D" id="3.40.50.2000">
    <property type="entry name" value="Glycogen Phosphorylase B"/>
    <property type="match status" value="2"/>
</dbReference>
<keyword evidence="1" id="KW-1133">Transmembrane helix</keyword>
<dbReference type="PANTHER" id="PTHR46401:SF8">
    <property type="entry name" value="BLL6006 PROTEIN"/>
    <property type="match status" value="1"/>
</dbReference>
<dbReference type="AlphaFoldDB" id="Q70AL2"/>
<feature type="domain" description="Glycosyl transferase family 1" evidence="2">
    <location>
        <begin position="343"/>
        <end position="500"/>
    </location>
</feature>
<dbReference type="InterPro" id="IPR001296">
    <property type="entry name" value="Glyco_trans_1"/>
</dbReference>
<dbReference type="SUPFAM" id="SSF53756">
    <property type="entry name" value="UDP-Glycosyltransferase/glycogen phosphorylase"/>
    <property type="match status" value="1"/>
</dbReference>
<evidence type="ECO:0000313" key="3">
    <source>
        <dbReference type="EMBL" id="CAE53861.1"/>
    </source>
</evidence>
<keyword evidence="1" id="KW-0812">Transmembrane</keyword>
<evidence type="ECO:0000259" key="2">
    <source>
        <dbReference type="Pfam" id="PF00534"/>
    </source>
</evidence>
<dbReference type="EMBL" id="AJ605741">
    <property type="protein sequence ID" value="CAE53861.1"/>
    <property type="molecule type" value="Genomic_DNA"/>
</dbReference>
<proteinExistence type="predicted"/>
<dbReference type="CAZy" id="GT4">
    <property type="family name" value="Glycosyltransferase Family 4"/>
</dbReference>
<protein>
    <submittedName>
        <fullName evidence="3">WbcU protein</fullName>
    </submittedName>
</protein>
<dbReference type="GO" id="GO:0016757">
    <property type="term" value="F:glycosyltransferase activity"/>
    <property type="evidence" value="ECO:0007669"/>
    <property type="project" value="InterPro"/>
</dbReference>
<organism evidence="3">
    <name type="scientific">Yersinia enterocolitica</name>
    <name type="common">type O:9</name>
    <dbReference type="NCBI Taxonomy" id="34055"/>
    <lineage>
        <taxon>Bacteria</taxon>
        <taxon>Pseudomonadati</taxon>
        <taxon>Pseudomonadota</taxon>
        <taxon>Gammaproteobacteria</taxon>
        <taxon>Enterobacterales</taxon>
        <taxon>Yersiniaceae</taxon>
        <taxon>Yersinia</taxon>
    </lineage>
</organism>
<name>Q70AL2_YEREN</name>
<feature type="transmembrane region" description="Helical" evidence="1">
    <location>
        <begin position="136"/>
        <end position="157"/>
    </location>
</feature>
<sequence length="527" mass="60668">MKHFGIFLGYSPEQKIRKEGLGRLLAFIINGSISLDNTKLTIACPFWFKNNLLELFDEHNIDVNKVHIISTKNLPTGLKFHELLKCFFALFSTKENKNKKKFKDKFYALIVFFVSEVISGSGLLGCLGIATSLFLLLTLSVPLVILFIISVIFKKIFKNKLSRILHRIKSISTLPLNNLKNRPWAIELHNVIRKKELSRLIVLINQEKEIKAWLIPTLFWPEVKQIAAKKVIVAPDIVMYDFPIYFSDSNSSSSLNRLEESISIADKFITYSEYVKDMHLVMMNGVNPQDVSVIGHGRIDMSHFLSIQGKKQDLSVQKEVAKEILIQYRNKHLSGNHYWSFTEFDKINYILYSSQVRGYKNIIILLKLVKILNFERNIDVKLVVTGDIFKDSNLSKYINKNKLESIVLSAYDIPSEVLAAFNSLAKLSVNPTLFEGGFPFTFCEAYSVGTPSILSNIPVVRERTKYLSADMQDRMLFNPYDIHDLVEKVLWGLEHNDELLEMQQDLYNSYPTWKQVAKKYIDVLTVE</sequence>
<reference evidence="3" key="1">
    <citation type="journal article" date="2005" name="J. Microbiol. Methods">
        <title>A real-time PCR assay for the specific identification of serotype O:9 of Yersinia enterocolitica.</title>
        <authorList>
            <person name="Jacobsen N.R."/>
            <person name="Bogdanovich T."/>
            <person name="Skurnik M."/>
            <person name="Lubeck P.S."/>
            <person name="Ahrens P."/>
            <person name="Hoorfar J."/>
        </authorList>
    </citation>
    <scope>NUCLEOTIDE SEQUENCE</scope>
    <source>
        <strain evidence="3">Ruokola/71</strain>
    </source>
</reference>
<evidence type="ECO:0000256" key="1">
    <source>
        <dbReference type="SAM" id="Phobius"/>
    </source>
</evidence>
<dbReference type="Pfam" id="PF00534">
    <property type="entry name" value="Glycos_transf_1"/>
    <property type="match status" value="1"/>
</dbReference>
<dbReference type="PANTHER" id="PTHR46401">
    <property type="entry name" value="GLYCOSYLTRANSFERASE WBBK-RELATED"/>
    <property type="match status" value="1"/>
</dbReference>